<dbReference type="EMBL" id="GG662793">
    <property type="protein sequence ID" value="EAR90861.3"/>
    <property type="molecule type" value="Genomic_DNA"/>
</dbReference>
<dbReference type="OrthoDB" id="311767at2759"/>
<evidence type="ECO:0000313" key="3">
    <source>
        <dbReference type="EMBL" id="EAR90861.3"/>
    </source>
</evidence>
<evidence type="ECO:0000256" key="2">
    <source>
        <dbReference type="SAM" id="SignalP"/>
    </source>
</evidence>
<feature type="chain" id="PRO_5003712379" description="Thioredoxin" evidence="2">
    <location>
        <begin position="21"/>
        <end position="196"/>
    </location>
</feature>
<reference evidence="4" key="1">
    <citation type="journal article" date="2006" name="PLoS Biol.">
        <title>Macronuclear genome sequence of the ciliate Tetrahymena thermophila, a model eukaryote.</title>
        <authorList>
            <person name="Eisen J.A."/>
            <person name="Coyne R.S."/>
            <person name="Wu M."/>
            <person name="Wu D."/>
            <person name="Thiagarajan M."/>
            <person name="Wortman J.R."/>
            <person name="Badger J.H."/>
            <person name="Ren Q."/>
            <person name="Amedeo P."/>
            <person name="Jones K.M."/>
            <person name="Tallon L.J."/>
            <person name="Delcher A.L."/>
            <person name="Salzberg S.L."/>
            <person name="Silva J.C."/>
            <person name="Haas B.J."/>
            <person name="Majoros W.H."/>
            <person name="Farzad M."/>
            <person name="Carlton J.M."/>
            <person name="Smith R.K. Jr."/>
            <person name="Garg J."/>
            <person name="Pearlman R.E."/>
            <person name="Karrer K.M."/>
            <person name="Sun L."/>
            <person name="Manning G."/>
            <person name="Elde N.C."/>
            <person name="Turkewitz A.P."/>
            <person name="Asai D.J."/>
            <person name="Wilkes D.E."/>
            <person name="Wang Y."/>
            <person name="Cai H."/>
            <person name="Collins K."/>
            <person name="Stewart B.A."/>
            <person name="Lee S.R."/>
            <person name="Wilamowska K."/>
            <person name="Weinberg Z."/>
            <person name="Ruzzo W.L."/>
            <person name="Wloga D."/>
            <person name="Gaertig J."/>
            <person name="Frankel J."/>
            <person name="Tsao C.-C."/>
            <person name="Gorovsky M.A."/>
            <person name="Keeling P.J."/>
            <person name="Waller R.F."/>
            <person name="Patron N.J."/>
            <person name="Cherry J.M."/>
            <person name="Stover N.A."/>
            <person name="Krieger C.J."/>
            <person name="del Toro C."/>
            <person name="Ryder H.F."/>
            <person name="Williamson S.C."/>
            <person name="Barbeau R.A."/>
            <person name="Hamilton E.P."/>
            <person name="Orias E."/>
        </authorList>
    </citation>
    <scope>NUCLEOTIDE SEQUENCE [LARGE SCALE GENOMIC DNA]</scope>
    <source>
        <strain evidence="4">SB210</strain>
    </source>
</reference>
<accession>I7MI44</accession>
<dbReference type="AlphaFoldDB" id="I7MI44"/>
<feature type="compositionally biased region" description="Basic residues" evidence="1">
    <location>
        <begin position="187"/>
        <end position="196"/>
    </location>
</feature>
<evidence type="ECO:0000313" key="4">
    <source>
        <dbReference type="Proteomes" id="UP000009168"/>
    </source>
</evidence>
<keyword evidence="4" id="KW-1185">Reference proteome</keyword>
<sequence>MYSTLFMVMFLFLKRPRYLGKCPKITPIRNEEQWQNAVKKYAKKGAKRDDSVLTFKDTNMQFVEFYRDNEELSTDTRALWAYFAEKYSTNKFKFYSVDVNKVKGIYDDIDVNVAPESNEFPTLIIFEDGVLAQRYPCEDPNTYLGKQLKKWKRKAFEKFFQFHNRWFDTKDSQPEEESQEGKNEIKKKQKSSKKSD</sequence>
<dbReference type="InParanoid" id="I7MI44"/>
<dbReference type="SUPFAM" id="SSF52833">
    <property type="entry name" value="Thioredoxin-like"/>
    <property type="match status" value="1"/>
</dbReference>
<feature type="signal peptide" evidence="2">
    <location>
        <begin position="1"/>
        <end position="20"/>
    </location>
</feature>
<proteinExistence type="predicted"/>
<feature type="compositionally biased region" description="Basic and acidic residues" evidence="1">
    <location>
        <begin position="170"/>
        <end position="186"/>
    </location>
</feature>
<evidence type="ECO:0000256" key="1">
    <source>
        <dbReference type="SAM" id="MobiDB-lite"/>
    </source>
</evidence>
<organism evidence="3 4">
    <name type="scientific">Tetrahymena thermophila (strain SB210)</name>
    <dbReference type="NCBI Taxonomy" id="312017"/>
    <lineage>
        <taxon>Eukaryota</taxon>
        <taxon>Sar</taxon>
        <taxon>Alveolata</taxon>
        <taxon>Ciliophora</taxon>
        <taxon>Intramacronucleata</taxon>
        <taxon>Oligohymenophorea</taxon>
        <taxon>Hymenostomatida</taxon>
        <taxon>Tetrahymenina</taxon>
        <taxon>Tetrahymenidae</taxon>
        <taxon>Tetrahymena</taxon>
    </lineage>
</organism>
<feature type="region of interest" description="Disordered" evidence="1">
    <location>
        <begin position="170"/>
        <end position="196"/>
    </location>
</feature>
<dbReference type="InterPro" id="IPR036249">
    <property type="entry name" value="Thioredoxin-like_sf"/>
</dbReference>
<evidence type="ECO:0008006" key="5">
    <source>
        <dbReference type="Google" id="ProtNLM"/>
    </source>
</evidence>
<protein>
    <recommendedName>
        <fullName evidence="5">Thioredoxin</fullName>
    </recommendedName>
</protein>
<dbReference type="Gene3D" id="3.40.30.10">
    <property type="entry name" value="Glutaredoxin"/>
    <property type="match status" value="1"/>
</dbReference>
<dbReference type="Proteomes" id="UP000009168">
    <property type="component" value="Unassembled WGS sequence"/>
</dbReference>
<dbReference type="RefSeq" id="XP_001011106.3">
    <property type="nucleotide sequence ID" value="XM_001011106.3"/>
</dbReference>
<dbReference type="eggNOG" id="KOG0914">
    <property type="taxonomic scope" value="Eukaryota"/>
</dbReference>
<name>I7MI44_TETTS</name>
<dbReference type="KEGG" id="tet:TTHERM_00143670"/>
<keyword evidence="2" id="KW-0732">Signal</keyword>
<gene>
    <name evidence="3" type="ORF">TTHERM_00143670</name>
</gene>
<dbReference type="GeneID" id="7827531"/>